<dbReference type="InterPro" id="IPR006073">
    <property type="entry name" value="GTP-bd"/>
</dbReference>
<feature type="transmembrane region" description="Helical" evidence="1">
    <location>
        <begin position="322"/>
        <end position="340"/>
    </location>
</feature>
<proteinExistence type="predicted"/>
<feature type="domain" description="AAA+ ATPase" evidence="2">
    <location>
        <begin position="61"/>
        <end position="318"/>
    </location>
</feature>
<dbReference type="Gene3D" id="3.40.50.300">
    <property type="entry name" value="P-loop containing nucleotide triphosphate hydrolases"/>
    <property type="match status" value="1"/>
</dbReference>
<dbReference type="PANTHER" id="PTHR42714">
    <property type="entry name" value="TRNA MODIFICATION GTPASE GTPBP3"/>
    <property type="match status" value="1"/>
</dbReference>
<dbReference type="SUPFAM" id="SSF52540">
    <property type="entry name" value="P-loop containing nucleoside triphosphate hydrolases"/>
    <property type="match status" value="1"/>
</dbReference>
<dbReference type="EMBL" id="CP013661">
    <property type="protein sequence ID" value="ALS77215.1"/>
    <property type="molecule type" value="Genomic_DNA"/>
</dbReference>
<feature type="transmembrane region" description="Helical" evidence="1">
    <location>
        <begin position="352"/>
        <end position="370"/>
    </location>
</feature>
<keyword evidence="1" id="KW-0472">Membrane</keyword>
<dbReference type="Pfam" id="PF01926">
    <property type="entry name" value="MMR_HSR1"/>
    <property type="match status" value="1"/>
</dbReference>
<organism evidence="3 4">
    <name type="scientific">Planococcus kocurii</name>
    <dbReference type="NCBI Taxonomy" id="1374"/>
    <lineage>
        <taxon>Bacteria</taxon>
        <taxon>Bacillati</taxon>
        <taxon>Bacillota</taxon>
        <taxon>Bacilli</taxon>
        <taxon>Bacillales</taxon>
        <taxon>Caryophanaceae</taxon>
        <taxon>Planococcus</taxon>
    </lineage>
</organism>
<dbReference type="PANTHER" id="PTHR42714:SF2">
    <property type="entry name" value="TRNA MODIFICATION GTPASE GTPBP3, MITOCHONDRIAL"/>
    <property type="match status" value="1"/>
</dbReference>
<feature type="transmembrane region" description="Helical" evidence="1">
    <location>
        <begin position="376"/>
        <end position="401"/>
    </location>
</feature>
<evidence type="ECO:0000256" key="1">
    <source>
        <dbReference type="SAM" id="Phobius"/>
    </source>
</evidence>
<dbReference type="RefSeq" id="WP_058383895.1">
    <property type="nucleotide sequence ID" value="NZ_CP013661.2"/>
</dbReference>
<dbReference type="Proteomes" id="UP000065533">
    <property type="component" value="Chromosome"/>
</dbReference>
<evidence type="ECO:0000313" key="4">
    <source>
        <dbReference type="Proteomes" id="UP000065533"/>
    </source>
</evidence>
<protein>
    <submittedName>
        <fullName evidence="3">GTP-binding protein HSR1</fullName>
    </submittedName>
</protein>
<dbReference type="SMART" id="SM00382">
    <property type="entry name" value="AAA"/>
    <property type="match status" value="1"/>
</dbReference>
<keyword evidence="4" id="KW-1185">Reference proteome</keyword>
<sequence>MLDKKMLELRLSRIINLYDNLDELIDSLPVKLPKGAKEQVKKVIFNNKEIKEVISGIKERRPPRLIMVGRTGVGKSSLINAIFGKYIAKTSPVEIGTTQLSRYNYEADGDILFEVIDTRGIAESSNERETTAEEDLKKAIEDFDPDAVLFLSDATQRARMDEDVNYIKNVYEEIGIKIPLVTVLTHVDDLEPSRIKEPDKYTSSKLRNIEDKKQQMENLLKNLKVDSSTVIPVSTYIEWDREDPHLLSEEEQQDLHIDFDGRYNMDELIDFLESNIDFRASIYLMMTTRIDKAVRKISNILVNSFAIASTTIALSPIPFSDIVILVPLQLILVTFIAYLSGADIDKESAKEFLLSIGGVGILGYGLRTLAQQGSKFLNLVIPGTGSVVSSTIAFSGTYAIGKTAQAYYIDKKRKEELETIMKKASEEGKDKAPD</sequence>
<accession>A0ABM5WSE0</accession>
<name>A0ABM5WSE0_9BACL</name>
<dbReference type="InterPro" id="IPR027417">
    <property type="entry name" value="P-loop_NTPase"/>
</dbReference>
<evidence type="ECO:0000313" key="3">
    <source>
        <dbReference type="EMBL" id="ALS77215.1"/>
    </source>
</evidence>
<keyword evidence="1" id="KW-0812">Transmembrane</keyword>
<reference evidence="3" key="1">
    <citation type="submission" date="2016-01" db="EMBL/GenBank/DDBJ databases">
        <title>Complete genome of Planococcus kocurri type strain.</title>
        <authorList>
            <person name="See-Too W.S."/>
        </authorList>
    </citation>
    <scope>NUCLEOTIDE SEQUENCE [LARGE SCALE GENOMIC DNA]</scope>
    <source>
        <strain evidence="3">ATCC 43650</strain>
    </source>
</reference>
<keyword evidence="1" id="KW-1133">Transmembrane helix</keyword>
<dbReference type="InterPro" id="IPR003593">
    <property type="entry name" value="AAA+_ATPase"/>
</dbReference>
<gene>
    <name evidence="3" type="ORF">AUO94_00510</name>
</gene>
<evidence type="ECO:0000259" key="2">
    <source>
        <dbReference type="SMART" id="SM00382"/>
    </source>
</evidence>